<dbReference type="Pfam" id="PF03476">
    <property type="entry name" value="MOSC_N"/>
    <property type="match status" value="1"/>
</dbReference>
<dbReference type="PANTHER" id="PTHR14237">
    <property type="entry name" value="MOLYBDOPTERIN COFACTOR SULFURASE MOSC"/>
    <property type="match status" value="1"/>
</dbReference>
<sequence length="396" mass="43633">MGQVLGQRFLQIPQFICYLAAGNGSRNEKSAFLMIDFCSIPLTFRHQRNADGLSDEMLSKLLNDGAGGKPTAGQLLAVAAGVGVATALGYGVYRLLRYRAAQQPPSEWHRVGEVSDLWIYPIKSCGAVRVRQFQCSPIGPQVGFLRDRIFMVVKSADGKFITGRSHPTLVLVQPSFDAQYERMTLSAPGMMDIGVDVRKLLESSAPGSAEVWDQPVTAVDCGEEVARWLSRFLLSEDFGLRLVYYPLDRPTRPVREKNRIHRLLTARDSGALHDATSYMLVSEGSVADVNARLDKPVPALQFRANILVKGPSAFEEDDWRWIRIGDTVYQNVKPCTRCLFTNVDPETGVSSPEQEPLTTLRKYRLKPGLGQSPVVGMQMGIRTLGAIGLGDAVYVG</sequence>
<dbReference type="InterPro" id="IPR011037">
    <property type="entry name" value="Pyrv_Knase-like_insert_dom_sf"/>
</dbReference>
<reference evidence="2" key="1">
    <citation type="submission" date="2020-05" db="UniProtKB">
        <authorList>
            <consortium name="EnsemblMetazoa"/>
        </authorList>
    </citation>
    <scope>IDENTIFICATION</scope>
    <source>
        <strain evidence="2">MAF</strain>
    </source>
</reference>
<keyword evidence="3" id="KW-1185">Reference proteome</keyword>
<dbReference type="InterPro" id="IPR005303">
    <property type="entry name" value="MOCOS_middle"/>
</dbReference>
<evidence type="ECO:0000313" key="3">
    <source>
        <dbReference type="Proteomes" id="UP000075903"/>
    </source>
</evidence>
<dbReference type="SUPFAM" id="SSF50800">
    <property type="entry name" value="PK beta-barrel domain-like"/>
    <property type="match status" value="1"/>
</dbReference>
<dbReference type="Proteomes" id="UP000075903">
    <property type="component" value="Unassembled WGS sequence"/>
</dbReference>
<name>A0A182VKC3_ANOME</name>
<organism evidence="2 3">
    <name type="scientific">Anopheles merus</name>
    <name type="common">Mosquito</name>
    <dbReference type="NCBI Taxonomy" id="30066"/>
    <lineage>
        <taxon>Eukaryota</taxon>
        <taxon>Metazoa</taxon>
        <taxon>Ecdysozoa</taxon>
        <taxon>Arthropoda</taxon>
        <taxon>Hexapoda</taxon>
        <taxon>Insecta</taxon>
        <taxon>Pterygota</taxon>
        <taxon>Neoptera</taxon>
        <taxon>Endopterygota</taxon>
        <taxon>Diptera</taxon>
        <taxon>Nematocera</taxon>
        <taxon>Culicoidea</taxon>
        <taxon>Culicidae</taxon>
        <taxon>Anophelinae</taxon>
        <taxon>Anopheles</taxon>
    </lineage>
</organism>
<protein>
    <recommendedName>
        <fullName evidence="1">MOSC domain-containing protein</fullName>
    </recommendedName>
</protein>
<accession>A0A182VKC3</accession>
<dbReference type="GO" id="GO:0030170">
    <property type="term" value="F:pyridoxal phosphate binding"/>
    <property type="evidence" value="ECO:0007669"/>
    <property type="project" value="InterPro"/>
</dbReference>
<dbReference type="VEuPathDB" id="VectorBase:AMEM21_007181"/>
<dbReference type="PROSITE" id="PS51340">
    <property type="entry name" value="MOSC"/>
    <property type="match status" value="1"/>
</dbReference>
<dbReference type="SUPFAM" id="SSF141673">
    <property type="entry name" value="MOSC N-terminal domain-like"/>
    <property type="match status" value="1"/>
</dbReference>
<feature type="domain" description="MOSC" evidence="1">
    <location>
        <begin position="252"/>
        <end position="396"/>
    </location>
</feature>
<proteinExistence type="predicted"/>
<evidence type="ECO:0000259" key="1">
    <source>
        <dbReference type="PROSITE" id="PS51340"/>
    </source>
</evidence>
<dbReference type="EnsemblMetazoa" id="AMEM016441-RA">
    <property type="protein sequence ID" value="AMEM016441-PA"/>
    <property type="gene ID" value="AMEM016441"/>
</dbReference>
<dbReference type="STRING" id="30066.A0A182VKC3"/>
<dbReference type="GO" id="GO:0030151">
    <property type="term" value="F:molybdenum ion binding"/>
    <property type="evidence" value="ECO:0007669"/>
    <property type="project" value="InterPro"/>
</dbReference>
<dbReference type="VEuPathDB" id="VectorBase:AMEM016441"/>
<evidence type="ECO:0000313" key="2">
    <source>
        <dbReference type="EnsemblMetazoa" id="AMEM016441-PA"/>
    </source>
</evidence>
<dbReference type="GO" id="GO:0003824">
    <property type="term" value="F:catalytic activity"/>
    <property type="evidence" value="ECO:0007669"/>
    <property type="project" value="InterPro"/>
</dbReference>
<dbReference type="AlphaFoldDB" id="A0A182VKC3"/>
<dbReference type="InterPro" id="IPR005302">
    <property type="entry name" value="MoCF_Sase_C"/>
</dbReference>
<dbReference type="PANTHER" id="PTHR14237:SF19">
    <property type="entry name" value="MITOCHONDRIAL AMIDOXIME REDUCING COMPONENT 1"/>
    <property type="match status" value="1"/>
</dbReference>
<dbReference type="Pfam" id="PF03473">
    <property type="entry name" value="MOSC"/>
    <property type="match status" value="1"/>
</dbReference>